<dbReference type="EMBL" id="JAJTJA010000003">
    <property type="protein sequence ID" value="KAH8702163.1"/>
    <property type="molecule type" value="Genomic_DNA"/>
</dbReference>
<keyword evidence="12" id="KW-1185">Reference proteome</keyword>
<proteinExistence type="inferred from homology"/>
<feature type="region of interest" description="Disordered" evidence="9">
    <location>
        <begin position="1"/>
        <end position="24"/>
    </location>
</feature>
<evidence type="ECO:0000256" key="9">
    <source>
        <dbReference type="SAM" id="MobiDB-lite"/>
    </source>
</evidence>
<evidence type="ECO:0000256" key="8">
    <source>
        <dbReference type="ARBA" id="ARBA00031344"/>
    </source>
</evidence>
<dbReference type="GO" id="GO:0017119">
    <property type="term" value="C:Golgi transport complex"/>
    <property type="evidence" value="ECO:0007669"/>
    <property type="project" value="TreeGrafter"/>
</dbReference>
<organism evidence="11 12">
    <name type="scientific">Talaromyces proteolyticus</name>
    <dbReference type="NCBI Taxonomy" id="1131652"/>
    <lineage>
        <taxon>Eukaryota</taxon>
        <taxon>Fungi</taxon>
        <taxon>Dikarya</taxon>
        <taxon>Ascomycota</taxon>
        <taxon>Pezizomycotina</taxon>
        <taxon>Eurotiomycetes</taxon>
        <taxon>Eurotiomycetidae</taxon>
        <taxon>Eurotiales</taxon>
        <taxon>Trichocomaceae</taxon>
        <taxon>Talaromyces</taxon>
        <taxon>Talaromyces sect. Bacilispori</taxon>
    </lineage>
</organism>
<sequence>MSRKFFADSDDSGSDFDAETTDLPFPKPLSRESFLAPDFDPATFLASLTNRHQTLEDLRLELRELSQGLSKELLDLVNENYQDFLSLGNALKGGDEKVEEVRVGLLGFQRDVSAIQAKVEARKAEMQSLLEDKKGYRVKTNIGRALLDIAERIDELELRLMISGPEKETGVPDASDDVDSEVEDFDNESSDSDGDLEDDDHESTLISLKRLQHNVQKYVYITIECQQVGQAHPFLVNQESRLQKIKSTLLLDLDTALKRAKKTGNKGEARTAKIQHLYDILGVEASEVRAV</sequence>
<dbReference type="RefSeq" id="XP_046075539.1">
    <property type="nucleotide sequence ID" value="XM_046213754.1"/>
</dbReference>
<dbReference type="InterPro" id="IPR009316">
    <property type="entry name" value="COG2"/>
</dbReference>
<evidence type="ECO:0000256" key="1">
    <source>
        <dbReference type="ARBA" id="ARBA00004395"/>
    </source>
</evidence>
<keyword evidence="6" id="KW-0333">Golgi apparatus</keyword>
<keyword evidence="4" id="KW-0813">Transport</keyword>
<protein>
    <recommendedName>
        <fullName evidence="3">Conserved oligomeric Golgi complex subunit 2</fullName>
    </recommendedName>
    <alternativeName>
        <fullName evidence="8">Component of oligomeric Golgi complex 2</fullName>
    </alternativeName>
</protein>
<reference evidence="11" key="1">
    <citation type="submission" date="2021-12" db="EMBL/GenBank/DDBJ databases">
        <title>Convergent genome expansion in fungi linked to evolution of root-endophyte symbiosis.</title>
        <authorList>
            <consortium name="DOE Joint Genome Institute"/>
            <person name="Ke Y.-H."/>
            <person name="Bonito G."/>
            <person name="Liao H.-L."/>
            <person name="Looney B."/>
            <person name="Rojas-Flechas A."/>
            <person name="Nash J."/>
            <person name="Hameed K."/>
            <person name="Schadt C."/>
            <person name="Martin F."/>
            <person name="Crous P.W."/>
            <person name="Miettinen O."/>
            <person name="Magnuson J.K."/>
            <person name="Labbe J."/>
            <person name="Jacobson D."/>
            <person name="Doktycz M.J."/>
            <person name="Veneault-Fourrey C."/>
            <person name="Kuo A."/>
            <person name="Mondo S."/>
            <person name="Calhoun S."/>
            <person name="Riley R."/>
            <person name="Ohm R."/>
            <person name="LaButti K."/>
            <person name="Andreopoulos B."/>
            <person name="Pangilinan J."/>
            <person name="Nolan M."/>
            <person name="Tritt A."/>
            <person name="Clum A."/>
            <person name="Lipzen A."/>
            <person name="Daum C."/>
            <person name="Barry K."/>
            <person name="Grigoriev I.V."/>
            <person name="Vilgalys R."/>
        </authorList>
    </citation>
    <scope>NUCLEOTIDE SEQUENCE</scope>
    <source>
        <strain evidence="11">PMI_201</strain>
    </source>
</reference>
<feature type="domain" description="Conserved oligomeric Golgi complex subunit 2 N-terminal" evidence="10">
    <location>
        <begin position="29"/>
        <end position="102"/>
    </location>
</feature>
<comment type="subcellular location">
    <subcellularLocation>
        <location evidence="1">Golgi apparatus membrane</location>
        <topology evidence="1">Peripheral membrane protein</topology>
    </subcellularLocation>
</comment>
<evidence type="ECO:0000313" key="12">
    <source>
        <dbReference type="Proteomes" id="UP001201262"/>
    </source>
</evidence>
<keyword evidence="5" id="KW-0653">Protein transport</keyword>
<dbReference type="AlphaFoldDB" id="A0AAD4KVU6"/>
<evidence type="ECO:0000256" key="4">
    <source>
        <dbReference type="ARBA" id="ARBA00022448"/>
    </source>
</evidence>
<dbReference type="InterPro" id="IPR024602">
    <property type="entry name" value="COG_su2_N"/>
</dbReference>
<dbReference type="Pfam" id="PF06148">
    <property type="entry name" value="COG2_N"/>
    <property type="match status" value="1"/>
</dbReference>
<feature type="compositionally biased region" description="Acidic residues" evidence="9">
    <location>
        <begin position="8"/>
        <end position="20"/>
    </location>
</feature>
<evidence type="ECO:0000256" key="6">
    <source>
        <dbReference type="ARBA" id="ARBA00023034"/>
    </source>
</evidence>
<dbReference type="Proteomes" id="UP001201262">
    <property type="component" value="Unassembled WGS sequence"/>
</dbReference>
<dbReference type="GO" id="GO:0007030">
    <property type="term" value="P:Golgi organization"/>
    <property type="evidence" value="ECO:0007669"/>
    <property type="project" value="InterPro"/>
</dbReference>
<name>A0AAD4KVU6_9EURO</name>
<dbReference type="GO" id="GO:0015031">
    <property type="term" value="P:protein transport"/>
    <property type="evidence" value="ECO:0007669"/>
    <property type="project" value="UniProtKB-KW"/>
</dbReference>
<gene>
    <name evidence="11" type="ORF">BGW36DRAFT_356299</name>
</gene>
<evidence type="ECO:0000256" key="3">
    <source>
        <dbReference type="ARBA" id="ARBA00020977"/>
    </source>
</evidence>
<evidence type="ECO:0000259" key="10">
    <source>
        <dbReference type="Pfam" id="PF06148"/>
    </source>
</evidence>
<evidence type="ECO:0000313" key="11">
    <source>
        <dbReference type="EMBL" id="KAH8702163.1"/>
    </source>
</evidence>
<dbReference type="GO" id="GO:0006891">
    <property type="term" value="P:intra-Golgi vesicle-mediated transport"/>
    <property type="evidence" value="ECO:0007669"/>
    <property type="project" value="TreeGrafter"/>
</dbReference>
<feature type="compositionally biased region" description="Acidic residues" evidence="9">
    <location>
        <begin position="174"/>
        <end position="200"/>
    </location>
</feature>
<evidence type="ECO:0000256" key="2">
    <source>
        <dbReference type="ARBA" id="ARBA00007603"/>
    </source>
</evidence>
<feature type="region of interest" description="Disordered" evidence="9">
    <location>
        <begin position="164"/>
        <end position="200"/>
    </location>
</feature>
<evidence type="ECO:0000256" key="5">
    <source>
        <dbReference type="ARBA" id="ARBA00022927"/>
    </source>
</evidence>
<accession>A0AAD4KVU6</accession>
<dbReference type="GeneID" id="70244041"/>
<dbReference type="GO" id="GO:0000139">
    <property type="term" value="C:Golgi membrane"/>
    <property type="evidence" value="ECO:0007669"/>
    <property type="project" value="UniProtKB-SubCell"/>
</dbReference>
<keyword evidence="7" id="KW-0472">Membrane</keyword>
<comment type="caution">
    <text evidence="11">The sequence shown here is derived from an EMBL/GenBank/DDBJ whole genome shotgun (WGS) entry which is preliminary data.</text>
</comment>
<comment type="similarity">
    <text evidence="2">Belongs to the COG2 family.</text>
</comment>
<dbReference type="PANTHER" id="PTHR12961:SF0">
    <property type="entry name" value="CONSERVED OLIGOMERIC GOLGI COMPLEX SUBUNIT 2"/>
    <property type="match status" value="1"/>
</dbReference>
<dbReference type="PANTHER" id="PTHR12961">
    <property type="entry name" value="CONSERVED OLIGOMERIC GOLGI COMPLEX COMPONENT 2"/>
    <property type="match status" value="1"/>
</dbReference>
<evidence type="ECO:0000256" key="7">
    <source>
        <dbReference type="ARBA" id="ARBA00023136"/>
    </source>
</evidence>